<proteinExistence type="predicted"/>
<evidence type="ECO:0000313" key="2">
    <source>
        <dbReference type="Proteomes" id="UP001237988"/>
    </source>
</evidence>
<protein>
    <submittedName>
        <fullName evidence="1">Uncharacterized protein</fullName>
    </submittedName>
</protein>
<accession>A0AAF0M010</accession>
<dbReference type="EMBL" id="OQ749652">
    <property type="protein sequence ID" value="WIC39583.1"/>
    <property type="molecule type" value="Genomic_DNA"/>
</dbReference>
<dbReference type="Proteomes" id="UP001237988">
    <property type="component" value="Segment"/>
</dbReference>
<evidence type="ECO:0000313" key="1">
    <source>
        <dbReference type="EMBL" id="WIC39583.1"/>
    </source>
</evidence>
<reference evidence="1" key="1">
    <citation type="submission" date="2023-04" db="EMBL/GenBank/DDBJ databases">
        <title>Bacteriophage Phass-1 Discovered in the Human Gut Virome - the Founding Member of the Proposed New Family Phassviridae.</title>
        <authorList>
            <person name="Tikunov A.Y."/>
            <person name="Morozova V.V."/>
            <person name="Chechushkov A.V."/>
            <person name="Tikunova N.V."/>
        </authorList>
    </citation>
    <scope>NUCLEOTIDE SEQUENCE</scope>
</reference>
<sequence length="67" mass="7520">MIKNLTTTELRGIINEISECWGNDRNNIKVGVNSMYNIIKLKKELERQGAVIQETVATLAEQSGGER</sequence>
<name>A0AAF0M010_9CAUD</name>
<organism evidence="1 2">
    <name type="scientific">Phage Phass-1</name>
    <dbReference type="NCBI Taxonomy" id="3043662"/>
    <lineage>
        <taxon>Viruses</taxon>
        <taxon>Duplodnaviria</taxon>
        <taxon>Heunggongvirae</taxon>
        <taxon>Uroviricota</taxon>
        <taxon>Caudoviricetes</taxon>
        <taxon>Caudoviricetes code 15 clade</taxon>
    </lineage>
</organism>